<evidence type="ECO:0000313" key="2">
    <source>
        <dbReference type="Proteomes" id="UP000807469"/>
    </source>
</evidence>
<protein>
    <recommendedName>
        <fullName evidence="3">F-box domain-containing protein</fullName>
    </recommendedName>
</protein>
<name>A0A9P5Z8J6_9AGAR</name>
<gene>
    <name evidence="1" type="ORF">BDN70DRAFT_802090</name>
</gene>
<dbReference type="EMBL" id="MU155169">
    <property type="protein sequence ID" value="KAF9482160.1"/>
    <property type="molecule type" value="Genomic_DNA"/>
</dbReference>
<dbReference type="Proteomes" id="UP000807469">
    <property type="component" value="Unassembled WGS sequence"/>
</dbReference>
<keyword evidence="2" id="KW-1185">Reference proteome</keyword>
<organism evidence="1 2">
    <name type="scientific">Pholiota conissans</name>
    <dbReference type="NCBI Taxonomy" id="109636"/>
    <lineage>
        <taxon>Eukaryota</taxon>
        <taxon>Fungi</taxon>
        <taxon>Dikarya</taxon>
        <taxon>Basidiomycota</taxon>
        <taxon>Agaricomycotina</taxon>
        <taxon>Agaricomycetes</taxon>
        <taxon>Agaricomycetidae</taxon>
        <taxon>Agaricales</taxon>
        <taxon>Agaricineae</taxon>
        <taxon>Strophariaceae</taxon>
        <taxon>Pholiota</taxon>
    </lineage>
</organism>
<accession>A0A9P5Z8J6</accession>
<evidence type="ECO:0008006" key="3">
    <source>
        <dbReference type="Google" id="ProtNLM"/>
    </source>
</evidence>
<evidence type="ECO:0000313" key="1">
    <source>
        <dbReference type="EMBL" id="KAF9482160.1"/>
    </source>
</evidence>
<sequence length="476" mass="54257">MPAHLPLRGGQRPHNPTDSDCRIGVLPVELLQEIFLWCLPARPSHPQRLYYSLHPRGFTSRSAPLLLCQISKLWRNSAVSLPNLWTSLDVYVCMGKAQPAIPLATVWLARSGGQPLSLALYQQNESTDNSNAAGEVLELYKRYIHRWNAIRFDLTGPRYCRLLTSEEKSAPMLKQFRMQTSYRMYEEEAEKDLFGIFGIFACAPCLSQLFVSRIPHLTLAGDSCVDIPWHQLVSLSLDYIPSVGTALRMLEKCTHLTEASFKIDTVSGPLPHTPVYHPLRSLSINIQHDQMASFLDNTTLSGLTQLVVYVRGPLDHYGWPQHSFGGFLKRSECHLLHFEMHDTGMRFDEFVSCLGDPYLQSLERIVVEDRKDWTWDPFVTDLALDLLTYNAKGIMQMAAHSQCALPNLEAVTFRGSCLWTADGAVADMVESRWRFNCKDVRRLRRVELELLSSHVEDLRRLQEFGGEGLELHLLFR</sequence>
<comment type="caution">
    <text evidence="1">The sequence shown here is derived from an EMBL/GenBank/DDBJ whole genome shotgun (WGS) entry which is preliminary data.</text>
</comment>
<reference evidence="1" key="1">
    <citation type="submission" date="2020-11" db="EMBL/GenBank/DDBJ databases">
        <authorList>
            <consortium name="DOE Joint Genome Institute"/>
            <person name="Ahrendt S."/>
            <person name="Riley R."/>
            <person name="Andreopoulos W."/>
            <person name="Labutti K."/>
            <person name="Pangilinan J."/>
            <person name="Ruiz-Duenas F.J."/>
            <person name="Barrasa J.M."/>
            <person name="Sanchez-Garcia M."/>
            <person name="Camarero S."/>
            <person name="Miyauchi S."/>
            <person name="Serrano A."/>
            <person name="Linde D."/>
            <person name="Babiker R."/>
            <person name="Drula E."/>
            <person name="Ayuso-Fernandez I."/>
            <person name="Pacheco R."/>
            <person name="Padilla G."/>
            <person name="Ferreira P."/>
            <person name="Barriuso J."/>
            <person name="Kellner H."/>
            <person name="Castanera R."/>
            <person name="Alfaro M."/>
            <person name="Ramirez L."/>
            <person name="Pisabarro A.G."/>
            <person name="Kuo A."/>
            <person name="Tritt A."/>
            <person name="Lipzen A."/>
            <person name="He G."/>
            <person name="Yan M."/>
            <person name="Ng V."/>
            <person name="Cullen D."/>
            <person name="Martin F."/>
            <person name="Rosso M.-N."/>
            <person name="Henrissat B."/>
            <person name="Hibbett D."/>
            <person name="Martinez A.T."/>
            <person name="Grigoriev I.V."/>
        </authorList>
    </citation>
    <scope>NUCLEOTIDE SEQUENCE</scope>
    <source>
        <strain evidence="1">CIRM-BRFM 674</strain>
    </source>
</reference>
<dbReference type="AlphaFoldDB" id="A0A9P5Z8J6"/>
<proteinExistence type="predicted"/>
<dbReference type="OrthoDB" id="2909371at2759"/>